<name>A0A1T4NVH1_9PORP</name>
<organism evidence="4 5">
    <name type="scientific">Porphyromonas circumdentaria</name>
    <dbReference type="NCBI Taxonomy" id="29524"/>
    <lineage>
        <taxon>Bacteria</taxon>
        <taxon>Pseudomonadati</taxon>
        <taxon>Bacteroidota</taxon>
        <taxon>Bacteroidia</taxon>
        <taxon>Bacteroidales</taxon>
        <taxon>Porphyromonadaceae</taxon>
        <taxon>Porphyromonas</taxon>
    </lineage>
</organism>
<protein>
    <submittedName>
        <fullName evidence="4">PASTA domain-containing protein</fullName>
    </submittedName>
</protein>
<dbReference type="AlphaFoldDB" id="A0A1T4NVH1"/>
<dbReference type="SMART" id="SM00740">
    <property type="entry name" value="PASTA"/>
    <property type="match status" value="2"/>
</dbReference>
<dbReference type="Gene3D" id="3.30.10.20">
    <property type="match status" value="1"/>
</dbReference>
<evidence type="ECO:0000256" key="1">
    <source>
        <dbReference type="SAM" id="MobiDB-lite"/>
    </source>
</evidence>
<feature type="domain" description="PASTA" evidence="3">
    <location>
        <begin position="38"/>
        <end position="104"/>
    </location>
</feature>
<evidence type="ECO:0000313" key="5">
    <source>
        <dbReference type="Proteomes" id="UP000190121"/>
    </source>
</evidence>
<dbReference type="PROSITE" id="PS51178">
    <property type="entry name" value="PASTA"/>
    <property type="match status" value="2"/>
</dbReference>
<dbReference type="RefSeq" id="WP_078737159.1">
    <property type="nucleotide sequence ID" value="NZ_FUXE01000012.1"/>
</dbReference>
<sequence length="214" mass="23653">MKFLRRNSLIGNIVLMIVISIAIIMALLFWVGHYTRHGDSVIVPPLRGLSFQEAEKVLKDQGLRGEIVDSNYFEGLAPGSVYESLPEEGAKVKPGRIIFLTVNAFSPKLVQLPSNLEGMSMRQAKATLEGLGFRVVQIRQVPGEFNGLTAGVEDSYGRTIAPGTKLQAKSSLVLLVTGHTPFVEDELTQSIEDSIRAQSPVLEEESEKEDENWW</sequence>
<feature type="compositionally biased region" description="Acidic residues" evidence="1">
    <location>
        <begin position="202"/>
        <end position="214"/>
    </location>
</feature>
<keyword evidence="5" id="KW-1185">Reference proteome</keyword>
<evidence type="ECO:0000256" key="2">
    <source>
        <dbReference type="SAM" id="Phobius"/>
    </source>
</evidence>
<feature type="region of interest" description="Disordered" evidence="1">
    <location>
        <begin position="195"/>
        <end position="214"/>
    </location>
</feature>
<proteinExistence type="predicted"/>
<dbReference type="InterPro" id="IPR005543">
    <property type="entry name" value="PASTA_dom"/>
</dbReference>
<dbReference type="Proteomes" id="UP000190121">
    <property type="component" value="Unassembled WGS sequence"/>
</dbReference>
<dbReference type="STRING" id="29524.SAMN02745171_01248"/>
<dbReference type="CDD" id="cd06577">
    <property type="entry name" value="PASTA_pknB"/>
    <property type="match status" value="1"/>
</dbReference>
<dbReference type="EMBL" id="FUXE01000012">
    <property type="protein sequence ID" value="SJZ83175.1"/>
    <property type="molecule type" value="Genomic_DNA"/>
</dbReference>
<evidence type="ECO:0000259" key="3">
    <source>
        <dbReference type="PROSITE" id="PS51178"/>
    </source>
</evidence>
<feature type="domain" description="PASTA" evidence="3">
    <location>
        <begin position="111"/>
        <end position="178"/>
    </location>
</feature>
<evidence type="ECO:0000313" key="4">
    <source>
        <dbReference type="EMBL" id="SJZ83175.1"/>
    </source>
</evidence>
<gene>
    <name evidence="4" type="ORF">SAMN02745171_01248</name>
</gene>
<keyword evidence="2" id="KW-1133">Transmembrane helix</keyword>
<dbReference type="OrthoDB" id="9803895at2"/>
<reference evidence="5" key="1">
    <citation type="submission" date="2017-02" db="EMBL/GenBank/DDBJ databases">
        <authorList>
            <person name="Varghese N."/>
            <person name="Submissions S."/>
        </authorList>
    </citation>
    <scope>NUCLEOTIDE SEQUENCE [LARGE SCALE GENOMIC DNA]</scope>
    <source>
        <strain evidence="5">ATCC 51356</strain>
    </source>
</reference>
<keyword evidence="2" id="KW-0472">Membrane</keyword>
<feature type="transmembrane region" description="Helical" evidence="2">
    <location>
        <begin position="12"/>
        <end position="32"/>
    </location>
</feature>
<keyword evidence="2" id="KW-0812">Transmembrane</keyword>
<dbReference type="SUPFAM" id="SSF54184">
    <property type="entry name" value="Penicillin-binding protein 2x (pbp-2x), c-terminal domain"/>
    <property type="match status" value="1"/>
</dbReference>
<accession>A0A1T4NVH1</accession>
<dbReference type="Pfam" id="PF03793">
    <property type="entry name" value="PASTA"/>
    <property type="match status" value="1"/>
</dbReference>